<dbReference type="SUPFAM" id="SSF48097">
    <property type="entry name" value="Regulator of G-protein signaling, RGS"/>
    <property type="match status" value="1"/>
</dbReference>
<dbReference type="OrthoDB" id="196547at2759"/>
<evidence type="ECO:0000256" key="4">
    <source>
        <dbReference type="ARBA" id="ARBA00022468"/>
    </source>
</evidence>
<evidence type="ECO:0000256" key="2">
    <source>
        <dbReference type="ARBA" id="ARBA00004514"/>
    </source>
</evidence>
<dbReference type="CTD" id="5996"/>
<dbReference type="Proteomes" id="UP000221080">
    <property type="component" value="Chromosome 7"/>
</dbReference>
<evidence type="ECO:0000256" key="3">
    <source>
        <dbReference type="ARBA" id="ARBA00020118"/>
    </source>
</evidence>
<reference evidence="10" key="2">
    <citation type="submission" date="2025-08" db="UniProtKB">
        <authorList>
            <consortium name="RefSeq"/>
        </authorList>
    </citation>
    <scope>IDENTIFICATION</scope>
    <source>
        <tissue evidence="10">Blood</tissue>
    </source>
</reference>
<evidence type="ECO:0000259" key="8">
    <source>
        <dbReference type="PROSITE" id="PS50132"/>
    </source>
</evidence>
<dbReference type="PANTHER" id="PTHR10845:SF34">
    <property type="entry name" value="REGULATOR OF G-PROTEIN SIGNALING 1"/>
    <property type="match status" value="1"/>
</dbReference>
<comment type="subcellular location">
    <subcellularLocation>
        <location evidence="1">Cell membrane</location>
        <topology evidence="1">Peripheral membrane protein</topology>
        <orientation evidence="1">Cytoplasmic side</orientation>
    </subcellularLocation>
    <subcellularLocation>
        <location evidence="2">Cytoplasm</location>
        <location evidence="2">Cytosol</location>
    </subcellularLocation>
</comment>
<dbReference type="SMART" id="SM00315">
    <property type="entry name" value="RGS"/>
    <property type="match status" value="1"/>
</dbReference>
<dbReference type="InterPro" id="IPR044926">
    <property type="entry name" value="RGS_subdomain_2"/>
</dbReference>
<dbReference type="FunFam" id="1.10.167.10:FF:000001">
    <property type="entry name" value="Putative regulator of g-protein signaling 12"/>
    <property type="match status" value="1"/>
</dbReference>
<dbReference type="PRINTS" id="PR01301">
    <property type="entry name" value="RGSPROTEIN"/>
</dbReference>
<dbReference type="GO" id="GO:0005886">
    <property type="term" value="C:plasma membrane"/>
    <property type="evidence" value="ECO:0007669"/>
    <property type="project" value="UniProtKB-SubCell"/>
</dbReference>
<keyword evidence="9" id="KW-1185">Reference proteome</keyword>
<dbReference type="GO" id="GO:0005096">
    <property type="term" value="F:GTPase activator activity"/>
    <property type="evidence" value="ECO:0007669"/>
    <property type="project" value="UniProtKB-KW"/>
</dbReference>
<proteinExistence type="predicted"/>
<evidence type="ECO:0000256" key="6">
    <source>
        <dbReference type="ARBA" id="ARBA00022490"/>
    </source>
</evidence>
<protein>
    <recommendedName>
        <fullName evidence="3">Regulator of G-protein signaling 1</fullName>
    </recommendedName>
</protein>
<accession>A0A9F7THV2</accession>
<dbReference type="GO" id="GO:0005829">
    <property type="term" value="C:cytosol"/>
    <property type="evidence" value="ECO:0007669"/>
    <property type="project" value="UniProtKB-SubCell"/>
</dbReference>
<organism evidence="9 10">
    <name type="scientific">Ictalurus punctatus</name>
    <name type="common">Channel catfish</name>
    <name type="synonym">Silurus punctatus</name>
    <dbReference type="NCBI Taxonomy" id="7998"/>
    <lineage>
        <taxon>Eukaryota</taxon>
        <taxon>Metazoa</taxon>
        <taxon>Chordata</taxon>
        <taxon>Craniata</taxon>
        <taxon>Vertebrata</taxon>
        <taxon>Euteleostomi</taxon>
        <taxon>Actinopterygii</taxon>
        <taxon>Neopterygii</taxon>
        <taxon>Teleostei</taxon>
        <taxon>Ostariophysi</taxon>
        <taxon>Siluriformes</taxon>
        <taxon>Ictaluridae</taxon>
        <taxon>Ictalurus</taxon>
    </lineage>
</organism>
<evidence type="ECO:0000256" key="7">
    <source>
        <dbReference type="ARBA" id="ARBA00023136"/>
    </source>
</evidence>
<gene>
    <name evidence="10" type="primary">rgs1</name>
</gene>
<dbReference type="PANTHER" id="PTHR10845">
    <property type="entry name" value="REGULATOR OF G PROTEIN SIGNALING"/>
    <property type="match status" value="1"/>
</dbReference>
<dbReference type="InterPro" id="IPR036305">
    <property type="entry name" value="RGS_sf"/>
</dbReference>
<dbReference type="AlphaFoldDB" id="A0A9F7THV2"/>
<sequence length="178" mass="20313">MFISMSSIHGGSPAQTPSAVPYTGRVRGKQILSTGVAKMAIKFCCFAKEPVEDVTVWSESIEKLLESQAGLHAFTEFLKSEYSEENILFWHACVEYKKISCRTERMCEANRIYSEFVQTEAPRQINIDCKTRATITKNISEPDEATFETAQALIYRLMTRDSYPRFLKSDIYQALLQK</sequence>
<dbReference type="InterPro" id="IPR016137">
    <property type="entry name" value="RGS"/>
</dbReference>
<keyword evidence="6" id="KW-0963">Cytoplasm</keyword>
<evidence type="ECO:0000313" key="10">
    <source>
        <dbReference type="RefSeq" id="XP_053537779.1"/>
    </source>
</evidence>
<dbReference type="Pfam" id="PF00615">
    <property type="entry name" value="RGS"/>
    <property type="match status" value="1"/>
</dbReference>
<dbReference type="PROSITE" id="PS50132">
    <property type="entry name" value="RGS"/>
    <property type="match status" value="1"/>
</dbReference>
<evidence type="ECO:0000256" key="5">
    <source>
        <dbReference type="ARBA" id="ARBA00022475"/>
    </source>
</evidence>
<evidence type="ECO:0000313" key="9">
    <source>
        <dbReference type="Proteomes" id="UP000221080"/>
    </source>
</evidence>
<dbReference type="Gene3D" id="1.10.167.10">
    <property type="entry name" value="Regulator of G-protein Signalling 4, domain 2"/>
    <property type="match status" value="1"/>
</dbReference>
<dbReference type="RefSeq" id="XP_053537779.1">
    <property type="nucleotide sequence ID" value="XM_053681804.1"/>
</dbReference>
<reference evidence="9" key="1">
    <citation type="journal article" date="2016" name="Nat. Commun.">
        <title>The channel catfish genome sequence provides insights into the evolution of scale formation in teleosts.</title>
        <authorList>
            <person name="Liu Z."/>
            <person name="Liu S."/>
            <person name="Yao J."/>
            <person name="Bao L."/>
            <person name="Zhang J."/>
            <person name="Li Y."/>
            <person name="Jiang C."/>
            <person name="Sun L."/>
            <person name="Wang R."/>
            <person name="Zhang Y."/>
            <person name="Zhou T."/>
            <person name="Zeng Q."/>
            <person name="Fu Q."/>
            <person name="Gao S."/>
            <person name="Li N."/>
            <person name="Koren S."/>
            <person name="Jiang Y."/>
            <person name="Zimin A."/>
            <person name="Xu P."/>
            <person name="Phillippy A.M."/>
            <person name="Geng X."/>
            <person name="Song L."/>
            <person name="Sun F."/>
            <person name="Li C."/>
            <person name="Wang X."/>
            <person name="Chen A."/>
            <person name="Jin Y."/>
            <person name="Yuan Z."/>
            <person name="Yang Y."/>
            <person name="Tan S."/>
            <person name="Peatman E."/>
            <person name="Lu J."/>
            <person name="Qin Z."/>
            <person name="Dunham R."/>
            <person name="Li Z."/>
            <person name="Sonstegard T."/>
            <person name="Feng J."/>
            <person name="Danzmann R.G."/>
            <person name="Schroeder S."/>
            <person name="Scheffler B."/>
            <person name="Duke M.V."/>
            <person name="Ballard L."/>
            <person name="Kucuktas H."/>
            <person name="Kaltenboeck L."/>
            <person name="Liu H."/>
            <person name="Armbruster J."/>
            <person name="Xie Y."/>
            <person name="Kirby M.L."/>
            <person name="Tian Y."/>
            <person name="Flanagan M.E."/>
            <person name="Mu W."/>
            <person name="Waldbieser G.C."/>
        </authorList>
    </citation>
    <scope>NUCLEOTIDE SEQUENCE [LARGE SCALE GENOMIC DNA]</scope>
    <source>
        <strain evidence="9">SDA103</strain>
    </source>
</reference>
<keyword evidence="7" id="KW-0472">Membrane</keyword>
<dbReference type="GeneID" id="108267137"/>
<dbReference type="KEGG" id="ipu:108267137"/>
<keyword evidence="4" id="KW-0343">GTPase activation</keyword>
<evidence type="ECO:0000256" key="1">
    <source>
        <dbReference type="ARBA" id="ARBA00004413"/>
    </source>
</evidence>
<name>A0A9F7THV2_ICTPU</name>
<feature type="domain" description="RGS" evidence="8">
    <location>
        <begin position="60"/>
        <end position="176"/>
    </location>
</feature>
<keyword evidence="5" id="KW-1003">Cell membrane</keyword>